<dbReference type="OrthoDB" id="7390251at2"/>
<reference evidence="1 2" key="1">
    <citation type="submission" date="2018-09" db="EMBL/GenBank/DDBJ databases">
        <title>Altererythrobacter spongiae sp. nov., isolated from a marine sponge.</title>
        <authorList>
            <person name="Zhuang L."/>
            <person name="Luo L."/>
        </authorList>
    </citation>
    <scope>NUCLEOTIDE SEQUENCE [LARGE SCALE GENOMIC DNA]</scope>
    <source>
        <strain evidence="1 2">HN-Y73</strain>
    </source>
</reference>
<organism evidence="1 2">
    <name type="scientific">Altericroceibacterium spongiae</name>
    <dbReference type="NCBI Taxonomy" id="2320269"/>
    <lineage>
        <taxon>Bacteria</taxon>
        <taxon>Pseudomonadati</taxon>
        <taxon>Pseudomonadota</taxon>
        <taxon>Alphaproteobacteria</taxon>
        <taxon>Sphingomonadales</taxon>
        <taxon>Erythrobacteraceae</taxon>
        <taxon>Altericroceibacterium</taxon>
    </lineage>
</organism>
<sequence length="316" mass="35191">MNEIMDNPVKHELREELAQCDAAIAGFAPVLKHLLLYEDSAAFSERVVAQSRGMLADIAHQLFNRSEFFNNNNSRIKSFSQEKDELAECLWQDSDLLTHVHGLAIEWQLADYLESNVGLDVALSPLLQELVGSGRPELAEMAMSVLAAQARASQQAMRMELPVEELPAELFDRVLTLFERAQSGTERAQKALEEGQNRRKAYDERRIRLNQIARLLVMLGPRLEEALSIDHAGVAIFATALAAASGQDRHLMLYSFSENQAARLALSMRAAGFRRKVMERQFALLHPDWTMPPAFADISSDAARELLAASPFGTSG</sequence>
<evidence type="ECO:0000313" key="1">
    <source>
        <dbReference type="EMBL" id="RKF23282.1"/>
    </source>
</evidence>
<dbReference type="Proteomes" id="UP000284395">
    <property type="component" value="Unassembled WGS sequence"/>
</dbReference>
<proteinExistence type="predicted"/>
<dbReference type="RefSeq" id="WP_120323186.1">
    <property type="nucleotide sequence ID" value="NZ_RAPF01000001.1"/>
</dbReference>
<dbReference type="EMBL" id="RAPF01000001">
    <property type="protein sequence ID" value="RKF23282.1"/>
    <property type="molecule type" value="Genomic_DNA"/>
</dbReference>
<dbReference type="AlphaFoldDB" id="A0A420ERH1"/>
<gene>
    <name evidence="1" type="ORF">D6851_02050</name>
</gene>
<protein>
    <submittedName>
        <fullName evidence="1">Uncharacterized protein</fullName>
    </submittedName>
</protein>
<comment type="caution">
    <text evidence="1">The sequence shown here is derived from an EMBL/GenBank/DDBJ whole genome shotgun (WGS) entry which is preliminary data.</text>
</comment>
<name>A0A420ERH1_9SPHN</name>
<evidence type="ECO:0000313" key="2">
    <source>
        <dbReference type="Proteomes" id="UP000284395"/>
    </source>
</evidence>
<keyword evidence="2" id="KW-1185">Reference proteome</keyword>
<accession>A0A420ERH1</accession>